<protein>
    <submittedName>
        <fullName evidence="2">Uncharacterized protein</fullName>
    </submittedName>
</protein>
<comment type="caution">
    <text evidence="2">The sequence shown here is derived from an EMBL/GenBank/DDBJ whole genome shotgun (WGS) entry which is preliminary data.</text>
</comment>
<feature type="region of interest" description="Disordered" evidence="1">
    <location>
        <begin position="1"/>
        <end position="47"/>
    </location>
</feature>
<keyword evidence="3" id="KW-1185">Reference proteome</keyword>
<name>A0ABQ7MKT6_BRACM</name>
<evidence type="ECO:0000313" key="3">
    <source>
        <dbReference type="Proteomes" id="UP000823674"/>
    </source>
</evidence>
<reference evidence="2 3" key="1">
    <citation type="submission" date="2021-03" db="EMBL/GenBank/DDBJ databases">
        <authorList>
            <person name="King G.J."/>
            <person name="Bancroft I."/>
            <person name="Baten A."/>
            <person name="Bloomfield J."/>
            <person name="Borpatragohain P."/>
            <person name="He Z."/>
            <person name="Irish N."/>
            <person name="Irwin J."/>
            <person name="Liu K."/>
            <person name="Mauleon R.P."/>
            <person name="Moore J."/>
            <person name="Morris R."/>
            <person name="Ostergaard L."/>
            <person name="Wang B."/>
            <person name="Wells R."/>
        </authorList>
    </citation>
    <scope>NUCLEOTIDE SEQUENCE [LARGE SCALE GENOMIC DNA]</scope>
    <source>
        <strain evidence="2">R-o-18</strain>
        <tissue evidence="2">Leaf</tissue>
    </source>
</reference>
<proteinExistence type="predicted"/>
<evidence type="ECO:0000256" key="1">
    <source>
        <dbReference type="SAM" id="MobiDB-lite"/>
    </source>
</evidence>
<gene>
    <name evidence="2" type="primary">A05g507950.1_BraROA</name>
    <name evidence="2" type="ORF">IGI04_019973</name>
</gene>
<dbReference type="EMBL" id="JADBGQ010000005">
    <property type="protein sequence ID" value="KAG5398159.1"/>
    <property type="molecule type" value="Genomic_DNA"/>
</dbReference>
<evidence type="ECO:0000313" key="2">
    <source>
        <dbReference type="EMBL" id="KAG5398159.1"/>
    </source>
</evidence>
<organism evidence="2 3">
    <name type="scientific">Brassica rapa subsp. trilocularis</name>
    <dbReference type="NCBI Taxonomy" id="1813537"/>
    <lineage>
        <taxon>Eukaryota</taxon>
        <taxon>Viridiplantae</taxon>
        <taxon>Streptophyta</taxon>
        <taxon>Embryophyta</taxon>
        <taxon>Tracheophyta</taxon>
        <taxon>Spermatophyta</taxon>
        <taxon>Magnoliopsida</taxon>
        <taxon>eudicotyledons</taxon>
        <taxon>Gunneridae</taxon>
        <taxon>Pentapetalae</taxon>
        <taxon>rosids</taxon>
        <taxon>malvids</taxon>
        <taxon>Brassicales</taxon>
        <taxon>Brassicaceae</taxon>
        <taxon>Brassiceae</taxon>
        <taxon>Brassica</taxon>
    </lineage>
</organism>
<sequence length="274" mass="29022">MAPILPTEVQVDNLGEQQEMGREEEGESSHAGDQTSRGTGALETAEPSMREVLDVVKAMGTQMLAFSQAFTPLVNSSVGQVTPAQATRRAAQTAGTAAGVAPAAAHVAQTAARTVEDRAIVEADESWPSDLAAEQGREQAQPAGDSVKPAHSVFGSSLELIARWSVMVRAGVAGSWAVMGWWGLGLGQGTLDNVMGLIFGKPKGRKSILAVTPKKVQKGQFCRVLTENGTKFVRQSSAKLITERKKERDRRLEKRTVCGGVGLPVCSECGKARP</sequence>
<dbReference type="Proteomes" id="UP000823674">
    <property type="component" value="Chromosome A05"/>
</dbReference>
<accession>A0ABQ7MKT6</accession>
<feature type="compositionally biased region" description="Basic and acidic residues" evidence="1">
    <location>
        <begin position="19"/>
        <end position="30"/>
    </location>
</feature>